<dbReference type="STRING" id="1267768.BV394_10970"/>
<dbReference type="InterPro" id="IPR009642">
    <property type="entry name" value="DUF1236"/>
</dbReference>
<dbReference type="EMBL" id="CP019124">
    <property type="protein sequence ID" value="APX90182.1"/>
    <property type="molecule type" value="Genomic_DNA"/>
</dbReference>
<dbReference type="Gene3D" id="2.30.30.40">
    <property type="entry name" value="SH3 Domains"/>
    <property type="match status" value="1"/>
</dbReference>
<dbReference type="RefSeq" id="WP_076980199.1">
    <property type="nucleotide sequence ID" value="NZ_CP019124.1"/>
</dbReference>
<protein>
    <submittedName>
        <fullName evidence="1">Uncharacterized protein</fullName>
    </submittedName>
</protein>
<evidence type="ECO:0000313" key="2">
    <source>
        <dbReference type="Proteomes" id="UP000187266"/>
    </source>
</evidence>
<dbReference type="AlphaFoldDB" id="A0A1U7DJM2"/>
<accession>A0A1U7DJM2</accession>
<accession>A0A2M9D4S9</accession>
<dbReference type="Pfam" id="PF08239">
    <property type="entry name" value="SH3_3"/>
    <property type="match status" value="1"/>
</dbReference>
<sequence length="218" mass="22537">MFKKSVFGASVAALLAATSAHAATTAMATTDLNVRSGPGPQFEIVGVIDGNADVTVEGCLETANWCKVSYEGTDGWSYGQYLTAMVESEPVIVVENRDRVKVQTMTYDTTGATAAASGTAAAVIGGLIAGPAGAVAGAAIGAGLGVAADPGPQTITYVTENPVDPIYLDGEVVVGAQFPEDIDVAFYDIPDAELQYAYVNGVPVLIDPEERRIVYIVR</sequence>
<gene>
    <name evidence="1" type="ORF">BV394_10970</name>
</gene>
<keyword evidence="2" id="KW-1185">Reference proteome</keyword>
<dbReference type="Pfam" id="PF06823">
    <property type="entry name" value="DUF1236"/>
    <property type="match status" value="1"/>
</dbReference>
<name>A0A1U7DJM2_9RHOB</name>
<evidence type="ECO:0000313" key="1">
    <source>
        <dbReference type="EMBL" id="APX90182.1"/>
    </source>
</evidence>
<proteinExistence type="predicted"/>
<dbReference type="InterPro" id="IPR003646">
    <property type="entry name" value="SH3-like_bac-type"/>
</dbReference>
<dbReference type="OrthoDB" id="102964at2"/>
<dbReference type="PROSITE" id="PS51781">
    <property type="entry name" value="SH3B"/>
    <property type="match status" value="1"/>
</dbReference>
<organism evidence="1 2">
    <name type="scientific">Brevirhabdus pacifica</name>
    <dbReference type="NCBI Taxonomy" id="1267768"/>
    <lineage>
        <taxon>Bacteria</taxon>
        <taxon>Pseudomonadati</taxon>
        <taxon>Pseudomonadota</taxon>
        <taxon>Alphaproteobacteria</taxon>
        <taxon>Rhodobacterales</taxon>
        <taxon>Paracoccaceae</taxon>
        <taxon>Brevirhabdus</taxon>
    </lineage>
</organism>
<dbReference type="Proteomes" id="UP000187266">
    <property type="component" value="Chromosome"/>
</dbReference>
<reference evidence="1 2" key="1">
    <citation type="submission" date="2017-01" db="EMBL/GenBank/DDBJ databases">
        <title>Genomic analysis of Xuhuaishuia manganoxidans DY6-4.</title>
        <authorList>
            <person name="Wang X."/>
        </authorList>
    </citation>
    <scope>NUCLEOTIDE SEQUENCE [LARGE SCALE GENOMIC DNA]</scope>
    <source>
        <strain evidence="1 2">DY6-4</strain>
    </source>
</reference>